<dbReference type="EMBL" id="JACMRX010000001">
    <property type="protein sequence ID" value="KAF7997810.1"/>
    <property type="molecule type" value="Genomic_DNA"/>
</dbReference>
<protein>
    <recommendedName>
        <fullName evidence="9">Catalase</fullName>
        <ecNumber evidence="9">1.11.1.6</ecNumber>
    </recommendedName>
</protein>
<dbReference type="InterPro" id="IPR018028">
    <property type="entry name" value="Catalase"/>
</dbReference>
<dbReference type="GO" id="GO:0046872">
    <property type="term" value="F:metal ion binding"/>
    <property type="evidence" value="ECO:0007669"/>
    <property type="project" value="UniProtKB-KW"/>
</dbReference>
<dbReference type="PANTHER" id="PTHR11465:SF9">
    <property type="entry name" value="CATALASE"/>
    <property type="match status" value="1"/>
</dbReference>
<keyword evidence="2 9" id="KW-0575">Peroxidase</keyword>
<dbReference type="SUPFAM" id="SSF56634">
    <property type="entry name" value="Heme-dependent catalase-like"/>
    <property type="match status" value="1"/>
</dbReference>
<dbReference type="Gene3D" id="2.40.180.10">
    <property type="entry name" value="Catalase core domain"/>
    <property type="match status" value="1"/>
</dbReference>
<evidence type="ECO:0000256" key="2">
    <source>
        <dbReference type="ARBA" id="ARBA00022559"/>
    </source>
</evidence>
<dbReference type="Pfam" id="PF00199">
    <property type="entry name" value="Catalase"/>
    <property type="match status" value="1"/>
</dbReference>
<evidence type="ECO:0000256" key="10">
    <source>
        <dbReference type="RuleBase" id="RU004142"/>
    </source>
</evidence>
<dbReference type="GO" id="GO:0020037">
    <property type="term" value="F:heme binding"/>
    <property type="evidence" value="ECO:0007669"/>
    <property type="project" value="InterPro"/>
</dbReference>
<dbReference type="InterPro" id="IPR020835">
    <property type="entry name" value="Catalase_sf"/>
</dbReference>
<accession>A0A834Y498</accession>
<dbReference type="SMART" id="SM01060">
    <property type="entry name" value="Catalase"/>
    <property type="match status" value="1"/>
</dbReference>
<dbReference type="EC" id="1.11.1.6" evidence="9"/>
<dbReference type="FunFam" id="2.40.180.10:FF:000001">
    <property type="entry name" value="Catalase"/>
    <property type="match status" value="1"/>
</dbReference>
<dbReference type="InterPro" id="IPR040333">
    <property type="entry name" value="Catalase_3"/>
</dbReference>
<dbReference type="OrthoDB" id="6880011at2759"/>
<sequence length="620" mass="70707">MIKIGNQSVKRIFCKQTSLLSNYYYYNPCRLYQVVRVFELFCKQIPPTFSHQRLISTTNKRLFILQAKSTTLWTALHKAGLHYYYLSYKVQLINVKHCNYSCNNSKKKNINMERDPASNQLIDYADQIKGKPPVLLTGNGVPIADKKNSLTAGPRGPLLLQDFVFLDEMSHFDRERIPERVVHAKGAGAFGYLEVTHDISKYTKANVLQMGKKTQIAVRFSTVGGESGSADTVRDPRGFAIKFYTDEGIWDLVGNNTPIFFIKDPLMFPSFIHTQKRNPATHLKDLDMMWDFFSLRPETTHQVLFLFADRGIPDGYRHMNGYGSHTFKLVNDKNEMIWCKFHFKTDQGIKNLTVDKAAEIASSDPDYSIRDLYNAIAKKEYPKWNFFIQVMTDQQAKSFRWNPFDVTKVWSHKDFPLIPVGKLVLDKNPLNYFADVEQLAFAPAHTVPGIEPSPDKMLQGRLFSYADTHRHRLGPNHLQLPVNCPYKTISVMNYQRDGFMTVHGQRNAPNYFPNSFSGPQECPAVRSPPVPIMGDADRYEPVNEDDFTQAGNFYRNVLDAGAKTRLVDNLVGSLFNTSNFIVERAIKNFSGADIELGKRLVEGLRKKGKSINISGKSSNL</sequence>
<comment type="similarity">
    <text evidence="1 9">Belongs to the catalase family.</text>
</comment>
<evidence type="ECO:0000256" key="7">
    <source>
        <dbReference type="ARBA" id="ARBA00023324"/>
    </source>
</evidence>
<evidence type="ECO:0000256" key="6">
    <source>
        <dbReference type="ARBA" id="ARBA00023004"/>
    </source>
</evidence>
<dbReference type="PRINTS" id="PR00067">
    <property type="entry name" value="CATALASE"/>
</dbReference>
<dbReference type="PROSITE" id="PS00437">
    <property type="entry name" value="CATALASE_1"/>
    <property type="match status" value="1"/>
</dbReference>
<feature type="domain" description="Catalase core" evidence="11">
    <location>
        <begin position="136"/>
        <end position="520"/>
    </location>
</feature>
<keyword evidence="4 9" id="KW-0479">Metal-binding</keyword>
<keyword evidence="6 9" id="KW-0408">Iron</keyword>
<dbReference type="InterPro" id="IPR024708">
    <property type="entry name" value="Catalase_AS"/>
</dbReference>
<dbReference type="PROSITE" id="PS51402">
    <property type="entry name" value="CATALASE_3"/>
    <property type="match status" value="1"/>
</dbReference>
<comment type="caution">
    <text evidence="12">The sequence shown here is derived from an EMBL/GenBank/DDBJ whole genome shotgun (WGS) entry which is preliminary data.</text>
</comment>
<evidence type="ECO:0000313" key="12">
    <source>
        <dbReference type="EMBL" id="KAF7997810.1"/>
    </source>
</evidence>
<keyword evidence="13" id="KW-1185">Reference proteome</keyword>
<dbReference type="CDD" id="cd08156">
    <property type="entry name" value="catalase_clade_3"/>
    <property type="match status" value="1"/>
</dbReference>
<gene>
    <name evidence="12" type="ORF">HCN44_009208</name>
</gene>
<proteinExistence type="inferred from homology"/>
<dbReference type="Proteomes" id="UP000639338">
    <property type="component" value="Unassembled WGS sequence"/>
</dbReference>
<name>A0A834Y498_APHGI</name>
<dbReference type="GO" id="GO:0005739">
    <property type="term" value="C:mitochondrion"/>
    <property type="evidence" value="ECO:0007669"/>
    <property type="project" value="TreeGrafter"/>
</dbReference>
<dbReference type="InterPro" id="IPR002226">
    <property type="entry name" value="Catalase_haem_BS"/>
</dbReference>
<dbReference type="GO" id="GO:0042744">
    <property type="term" value="P:hydrogen peroxide catabolic process"/>
    <property type="evidence" value="ECO:0007669"/>
    <property type="project" value="UniProtKB-KW"/>
</dbReference>
<evidence type="ECO:0000313" key="13">
    <source>
        <dbReference type="Proteomes" id="UP000639338"/>
    </source>
</evidence>
<dbReference type="PANTHER" id="PTHR11465">
    <property type="entry name" value="CATALASE"/>
    <property type="match status" value="1"/>
</dbReference>
<dbReference type="Pfam" id="PF06628">
    <property type="entry name" value="Catalase-rel"/>
    <property type="match status" value="1"/>
</dbReference>
<evidence type="ECO:0000256" key="3">
    <source>
        <dbReference type="ARBA" id="ARBA00022617"/>
    </source>
</evidence>
<dbReference type="GO" id="GO:0004096">
    <property type="term" value="F:catalase activity"/>
    <property type="evidence" value="ECO:0007669"/>
    <property type="project" value="UniProtKB-EC"/>
</dbReference>
<evidence type="ECO:0000256" key="1">
    <source>
        <dbReference type="ARBA" id="ARBA00005329"/>
    </source>
</evidence>
<evidence type="ECO:0000256" key="9">
    <source>
        <dbReference type="RuleBase" id="RU000498"/>
    </source>
</evidence>
<dbReference type="GO" id="GO:0042542">
    <property type="term" value="P:response to hydrogen peroxide"/>
    <property type="evidence" value="ECO:0007669"/>
    <property type="project" value="TreeGrafter"/>
</dbReference>
<keyword evidence="7 9" id="KW-0376">Hydrogen peroxide</keyword>
<dbReference type="InterPro" id="IPR010582">
    <property type="entry name" value="Catalase_immune_responsive"/>
</dbReference>
<reference evidence="12 13" key="1">
    <citation type="submission" date="2020-08" db="EMBL/GenBank/DDBJ databases">
        <title>Aphidius gifuensis genome sequencing and assembly.</title>
        <authorList>
            <person name="Du Z."/>
        </authorList>
    </citation>
    <scope>NUCLEOTIDE SEQUENCE [LARGE SCALE GENOMIC DNA]</scope>
    <source>
        <strain evidence="12">YNYX2018</strain>
        <tissue evidence="12">Adults</tissue>
    </source>
</reference>
<organism evidence="12 13">
    <name type="scientific">Aphidius gifuensis</name>
    <name type="common">Parasitoid wasp</name>
    <dbReference type="NCBI Taxonomy" id="684658"/>
    <lineage>
        <taxon>Eukaryota</taxon>
        <taxon>Metazoa</taxon>
        <taxon>Ecdysozoa</taxon>
        <taxon>Arthropoda</taxon>
        <taxon>Hexapoda</taxon>
        <taxon>Insecta</taxon>
        <taxon>Pterygota</taxon>
        <taxon>Neoptera</taxon>
        <taxon>Endopterygota</taxon>
        <taxon>Hymenoptera</taxon>
        <taxon>Apocrita</taxon>
        <taxon>Ichneumonoidea</taxon>
        <taxon>Braconidae</taxon>
        <taxon>Aphidiinae</taxon>
        <taxon>Aphidius</taxon>
    </lineage>
</organism>
<evidence type="ECO:0000256" key="4">
    <source>
        <dbReference type="ARBA" id="ARBA00022723"/>
    </source>
</evidence>
<evidence type="ECO:0000256" key="5">
    <source>
        <dbReference type="ARBA" id="ARBA00023002"/>
    </source>
</evidence>
<evidence type="ECO:0000259" key="11">
    <source>
        <dbReference type="SMART" id="SM01060"/>
    </source>
</evidence>
<keyword evidence="3 9" id="KW-0349">Heme</keyword>
<comment type="function">
    <text evidence="10">Catalyzes the degradation of hydrogen peroxide (H(2)O(2)) generated by peroxisomal oxidases to water and oxygen, thereby protecting cells from the toxic effects of hydrogen peroxide.</text>
</comment>
<dbReference type="GO" id="GO:0005777">
    <property type="term" value="C:peroxisome"/>
    <property type="evidence" value="ECO:0007669"/>
    <property type="project" value="TreeGrafter"/>
</dbReference>
<dbReference type="InterPro" id="IPR011614">
    <property type="entry name" value="Catalase_core"/>
</dbReference>
<keyword evidence="5 9" id="KW-0560">Oxidoreductase</keyword>
<evidence type="ECO:0000256" key="8">
    <source>
        <dbReference type="ARBA" id="ARBA00049254"/>
    </source>
</evidence>
<dbReference type="AlphaFoldDB" id="A0A834Y498"/>
<dbReference type="PROSITE" id="PS00438">
    <property type="entry name" value="CATALASE_2"/>
    <property type="match status" value="1"/>
</dbReference>
<comment type="catalytic activity">
    <reaction evidence="8 9">
        <text>2 H2O2 = O2 + 2 H2O</text>
        <dbReference type="Rhea" id="RHEA:20309"/>
        <dbReference type="ChEBI" id="CHEBI:15377"/>
        <dbReference type="ChEBI" id="CHEBI:15379"/>
        <dbReference type="ChEBI" id="CHEBI:16240"/>
        <dbReference type="EC" id="1.11.1.6"/>
    </reaction>
</comment>